<name>A0A2J8SEQ0_PONAB</name>
<proteinExistence type="predicted"/>
<organism evidence="1">
    <name type="scientific">Pongo abelii</name>
    <name type="common">Sumatran orangutan</name>
    <name type="synonym">Pongo pygmaeus abelii</name>
    <dbReference type="NCBI Taxonomy" id="9601"/>
    <lineage>
        <taxon>Eukaryota</taxon>
        <taxon>Metazoa</taxon>
        <taxon>Chordata</taxon>
        <taxon>Craniata</taxon>
        <taxon>Vertebrata</taxon>
        <taxon>Euteleostomi</taxon>
        <taxon>Mammalia</taxon>
        <taxon>Eutheria</taxon>
        <taxon>Euarchontoglires</taxon>
        <taxon>Primates</taxon>
        <taxon>Haplorrhini</taxon>
        <taxon>Catarrhini</taxon>
        <taxon>Hominidae</taxon>
        <taxon>Pongo</taxon>
    </lineage>
</organism>
<reference evidence="1" key="1">
    <citation type="submission" date="2017-12" db="EMBL/GenBank/DDBJ databases">
        <title>High-resolution comparative analysis of great ape genomes.</title>
        <authorList>
            <person name="Pollen A."/>
            <person name="Hastie A."/>
            <person name="Hormozdiari F."/>
            <person name="Dougherty M."/>
            <person name="Liu R."/>
            <person name="Chaisson M."/>
            <person name="Hoppe E."/>
            <person name="Hill C."/>
            <person name="Pang A."/>
            <person name="Hillier L."/>
            <person name="Baker C."/>
            <person name="Armstrong J."/>
            <person name="Shendure J."/>
            <person name="Paten B."/>
            <person name="Wilson R."/>
            <person name="Chao H."/>
            <person name="Schneider V."/>
            <person name="Ventura M."/>
            <person name="Kronenberg Z."/>
            <person name="Murali S."/>
            <person name="Gordon D."/>
            <person name="Cantsilieris S."/>
            <person name="Munson K."/>
            <person name="Nelson B."/>
            <person name="Raja A."/>
            <person name="Underwood J."/>
            <person name="Diekhans M."/>
            <person name="Fiddes I."/>
            <person name="Haussler D."/>
            <person name="Eichler E."/>
        </authorList>
    </citation>
    <scope>NUCLEOTIDE SEQUENCE [LARGE SCALE GENOMIC DNA]</scope>
    <source>
        <strain evidence="1">Susie</strain>
    </source>
</reference>
<gene>
    <name evidence="1" type="ORF">CR201_G0043776</name>
</gene>
<protein>
    <submittedName>
        <fullName evidence="1">SNHG14 isoform 14</fullName>
    </submittedName>
</protein>
<sequence length="151" mass="16686">MRCPNATGSSAVPPGQQIQGTWPHMKLYSFPLRCDMKENIRNDFSIPSSGTSGNEFYHPTLKGQIGSDIGGRQHFAAWNSHLHTKEVLFLSFARASFSRKDQNDALQGVVGPDSCLIQLPPLDHFIMGQLDAIYLTSPWNPTPLMEPVSTS</sequence>
<dbReference type="AlphaFoldDB" id="A0A2J8SEQ0"/>
<comment type="caution">
    <text evidence="1">The sequence shown here is derived from an EMBL/GenBank/DDBJ whole genome shotgun (WGS) entry which is preliminary data.</text>
</comment>
<accession>A0A2J8SEQ0</accession>
<dbReference type="EMBL" id="NDHI03003581">
    <property type="protein sequence ID" value="PNJ19244.1"/>
    <property type="molecule type" value="Genomic_DNA"/>
</dbReference>
<evidence type="ECO:0000313" key="1">
    <source>
        <dbReference type="EMBL" id="PNJ19244.1"/>
    </source>
</evidence>